<gene>
    <name evidence="1" type="ORF">FIESC28_11067</name>
</gene>
<organism evidence="1 2">
    <name type="scientific">Fusarium coffeatum</name>
    <dbReference type="NCBI Taxonomy" id="231269"/>
    <lineage>
        <taxon>Eukaryota</taxon>
        <taxon>Fungi</taxon>
        <taxon>Dikarya</taxon>
        <taxon>Ascomycota</taxon>
        <taxon>Pezizomycotina</taxon>
        <taxon>Sordariomycetes</taxon>
        <taxon>Hypocreomycetidae</taxon>
        <taxon>Hypocreales</taxon>
        <taxon>Nectriaceae</taxon>
        <taxon>Fusarium</taxon>
        <taxon>Fusarium incarnatum-equiseti species complex</taxon>
    </lineage>
</organism>
<sequence>MSFDKLPPEILLEIGRCVNQDLRKLSSTCRRFMAVFQNKVYSTLDFDETSKSADRALAVAIGPRKQLVRTIRFIPHNPRPHEDETPDQGIKLSDKARQVLGSLHKFPSLYKFQFDLSTWCIDQCGVPSHERFQSVYSGEPESVPWRHLIDQSLRALNQNLQNRGAFSRLEMKGFPPIGLLSSLLNFAWHDLLKSIETFEISLAVTQNEQDIRSMTHYELFYWDFDLAVL</sequence>
<dbReference type="EMBL" id="QKXC01000347">
    <property type="protein sequence ID" value="RBR06444.1"/>
    <property type="molecule type" value="Genomic_DNA"/>
</dbReference>
<name>A0A366QNE2_9HYPO</name>
<dbReference type="AlphaFoldDB" id="A0A366QNE2"/>
<reference evidence="1 2" key="1">
    <citation type="submission" date="2018-06" db="EMBL/GenBank/DDBJ databases">
        <title>Fusarium incarnatum-equiseti species complex species 28.</title>
        <authorList>
            <person name="Gardiner D.M."/>
        </authorList>
    </citation>
    <scope>NUCLEOTIDE SEQUENCE [LARGE SCALE GENOMIC DNA]</scope>
    <source>
        <strain evidence="1 2">FIESC_28</strain>
    </source>
</reference>
<dbReference type="CDD" id="cd09917">
    <property type="entry name" value="F-box_SF"/>
    <property type="match status" value="1"/>
</dbReference>
<dbReference type="OrthoDB" id="5410873at2759"/>
<evidence type="ECO:0000313" key="2">
    <source>
        <dbReference type="Proteomes" id="UP000253153"/>
    </source>
</evidence>
<evidence type="ECO:0000313" key="1">
    <source>
        <dbReference type="EMBL" id="RBR06444.1"/>
    </source>
</evidence>
<accession>A0A366QNE2</accession>
<comment type="caution">
    <text evidence="1">The sequence shown here is derived from an EMBL/GenBank/DDBJ whole genome shotgun (WGS) entry which is preliminary data.</text>
</comment>
<protein>
    <submittedName>
        <fullName evidence="1">Uncharacterized protein</fullName>
    </submittedName>
</protein>
<dbReference type="GeneID" id="42000493"/>
<dbReference type="RefSeq" id="XP_031010749.1">
    <property type="nucleotide sequence ID" value="XM_031165197.1"/>
</dbReference>
<proteinExistence type="predicted"/>
<keyword evidence="2" id="KW-1185">Reference proteome</keyword>
<dbReference type="Proteomes" id="UP000253153">
    <property type="component" value="Unassembled WGS sequence"/>
</dbReference>